<name>A0A6J4KYF2_9CHLR</name>
<evidence type="ECO:0000313" key="2">
    <source>
        <dbReference type="EMBL" id="CAA9317711.1"/>
    </source>
</evidence>
<dbReference type="GO" id="GO:0016747">
    <property type="term" value="F:acyltransferase activity, transferring groups other than amino-acyl groups"/>
    <property type="evidence" value="ECO:0007669"/>
    <property type="project" value="InterPro"/>
</dbReference>
<proteinExistence type="predicted"/>
<dbReference type="InterPro" id="IPR051531">
    <property type="entry name" value="N-acetyltransferase"/>
</dbReference>
<reference evidence="2" key="1">
    <citation type="submission" date="2020-02" db="EMBL/GenBank/DDBJ databases">
        <authorList>
            <person name="Meier V. D."/>
        </authorList>
    </citation>
    <scope>NUCLEOTIDE SEQUENCE</scope>
    <source>
        <strain evidence="2">AVDCRST_MAG93</strain>
    </source>
</reference>
<dbReference type="AlphaFoldDB" id="A0A6J4KYF2"/>
<dbReference type="CDD" id="cd04301">
    <property type="entry name" value="NAT_SF"/>
    <property type="match status" value="1"/>
</dbReference>
<organism evidence="2">
    <name type="scientific">uncultured Chloroflexia bacterium</name>
    <dbReference type="NCBI Taxonomy" id="1672391"/>
    <lineage>
        <taxon>Bacteria</taxon>
        <taxon>Bacillati</taxon>
        <taxon>Chloroflexota</taxon>
        <taxon>Chloroflexia</taxon>
        <taxon>environmental samples</taxon>
    </lineage>
</organism>
<dbReference type="Pfam" id="PF13302">
    <property type="entry name" value="Acetyltransf_3"/>
    <property type="match status" value="1"/>
</dbReference>
<dbReference type="PROSITE" id="PS51186">
    <property type="entry name" value="GNAT"/>
    <property type="match status" value="1"/>
</dbReference>
<dbReference type="SUPFAM" id="SSF55729">
    <property type="entry name" value="Acyl-CoA N-acyltransferases (Nat)"/>
    <property type="match status" value="1"/>
</dbReference>
<evidence type="ECO:0000259" key="1">
    <source>
        <dbReference type="PROSITE" id="PS51186"/>
    </source>
</evidence>
<dbReference type="Gene3D" id="3.40.630.30">
    <property type="match status" value="1"/>
</dbReference>
<gene>
    <name evidence="2" type="ORF">AVDCRST_MAG93-5589</name>
</gene>
<dbReference type="PANTHER" id="PTHR43792">
    <property type="entry name" value="GNAT FAMILY, PUTATIVE (AFU_ORTHOLOGUE AFUA_3G00765)-RELATED-RELATED"/>
    <property type="match status" value="1"/>
</dbReference>
<accession>A0A6J4KYF2</accession>
<feature type="domain" description="N-acetyltransferase" evidence="1">
    <location>
        <begin position="10"/>
        <end position="177"/>
    </location>
</feature>
<dbReference type="PANTHER" id="PTHR43792:SF1">
    <property type="entry name" value="N-ACETYLTRANSFERASE DOMAIN-CONTAINING PROTEIN"/>
    <property type="match status" value="1"/>
</dbReference>
<protein>
    <recommendedName>
        <fullName evidence="1">N-acetyltransferase domain-containing protein</fullName>
    </recommendedName>
</protein>
<dbReference type="EMBL" id="CADCTR010001887">
    <property type="protein sequence ID" value="CAA9317711.1"/>
    <property type="molecule type" value="Genomic_DNA"/>
</dbReference>
<dbReference type="InterPro" id="IPR016181">
    <property type="entry name" value="Acyl_CoA_acyltransferase"/>
</dbReference>
<dbReference type="InterPro" id="IPR000182">
    <property type="entry name" value="GNAT_dom"/>
</dbReference>
<sequence>MTLVLETQQLLLRPFQAADLEAFIAYRSDPATARYQSWDVPYSAQQAAAFIAALQAIQPATPGAWYQLAIERKAQGDMIGDCAFCLLADDPRHAEIGFTLAPAHRGHGYATAAVRRLLAYLFEEVGVQRVRAICDVENTASMTLLERLGMRREGHVREGVWFKGRWSSEYWYALLRQEWLHTDQD</sequence>